<evidence type="ECO:0000256" key="1">
    <source>
        <dbReference type="SAM" id="MobiDB-lite"/>
    </source>
</evidence>
<keyword evidence="3" id="KW-1185">Reference proteome</keyword>
<comment type="caution">
    <text evidence="2">The sequence shown here is derived from an EMBL/GenBank/DDBJ whole genome shotgun (WGS) entry which is preliminary data.</text>
</comment>
<dbReference type="Proteomes" id="UP000245469">
    <property type="component" value="Unassembled WGS sequence"/>
</dbReference>
<evidence type="ECO:0000313" key="2">
    <source>
        <dbReference type="EMBL" id="PWJ55088.1"/>
    </source>
</evidence>
<name>A0A316ACW3_9ACTN</name>
<dbReference type="AlphaFoldDB" id="A0A316ACW3"/>
<dbReference type="EMBL" id="QGDQ01000004">
    <property type="protein sequence ID" value="PWJ55088.1"/>
    <property type="molecule type" value="Genomic_DNA"/>
</dbReference>
<gene>
    <name evidence="2" type="ORF">BXY45_1049</name>
</gene>
<dbReference type="OrthoDB" id="3998705at2"/>
<organism evidence="2 3">
    <name type="scientific">Quadrisphaera granulorum</name>
    <dbReference type="NCBI Taxonomy" id="317664"/>
    <lineage>
        <taxon>Bacteria</taxon>
        <taxon>Bacillati</taxon>
        <taxon>Actinomycetota</taxon>
        <taxon>Actinomycetes</taxon>
        <taxon>Kineosporiales</taxon>
        <taxon>Kineosporiaceae</taxon>
        <taxon>Quadrisphaera</taxon>
    </lineage>
</organism>
<protein>
    <submittedName>
        <fullName evidence="2">Uncharacterized protein</fullName>
    </submittedName>
</protein>
<evidence type="ECO:0000313" key="3">
    <source>
        <dbReference type="Proteomes" id="UP000245469"/>
    </source>
</evidence>
<accession>A0A316ACW3</accession>
<reference evidence="2 3" key="1">
    <citation type="submission" date="2018-03" db="EMBL/GenBank/DDBJ databases">
        <title>Genomic Encyclopedia of Archaeal and Bacterial Type Strains, Phase II (KMG-II): from individual species to whole genera.</title>
        <authorList>
            <person name="Goeker M."/>
        </authorList>
    </citation>
    <scope>NUCLEOTIDE SEQUENCE [LARGE SCALE GENOMIC DNA]</scope>
    <source>
        <strain evidence="2 3">DSM 44889</strain>
    </source>
</reference>
<feature type="region of interest" description="Disordered" evidence="1">
    <location>
        <begin position="343"/>
        <end position="369"/>
    </location>
</feature>
<dbReference type="RefSeq" id="WP_109773178.1">
    <property type="nucleotide sequence ID" value="NZ_QGDQ01000004.1"/>
</dbReference>
<proteinExistence type="predicted"/>
<sequence length="369" mass="39674">MPRSGPSTADQELLEAVSNAGLQVSPAQLERWRSAGLVPRNDHTGLGRGLGSSSSVPPEAVAATIAMAVHTRAGRSRHQAVLEWFLRASLGTHRGVVLPEPPIRPVRQALRHAEYRNVAAKVARQLTAVDADERLDQAFAAAEEIVQQIEVKDPQSGELMRLHLLEGLPIRPSRNRRRAARTALVQAVAISIAGAEETGYEALVDALRLSRPDTSFTALEGTDHRLRLAAELLAPPDRTRRCFDASPDALCSARDLARDLVGLGALTRIGRWDPDASVPADHLADAFTAHGFALFARPGSSQLRTASLVAAVPLFLDPEHTAAGRRLLAAIGESPREWAMTRLTARSSPPVTSPIRPVGNQRDAQHSPG</sequence>